<evidence type="ECO:0000313" key="10">
    <source>
        <dbReference type="Proteomes" id="UP000503278"/>
    </source>
</evidence>
<name>A0A7L5E2R9_9SPHI</name>
<dbReference type="PANTHER" id="PTHR11705:SF143">
    <property type="entry name" value="SLL0236 PROTEIN"/>
    <property type="match status" value="1"/>
</dbReference>
<dbReference type="GO" id="GO:0008270">
    <property type="term" value="F:zinc ion binding"/>
    <property type="evidence" value="ECO:0007669"/>
    <property type="project" value="InterPro"/>
</dbReference>
<evidence type="ECO:0000256" key="1">
    <source>
        <dbReference type="ARBA" id="ARBA00001947"/>
    </source>
</evidence>
<dbReference type="EMBL" id="CP051682">
    <property type="protein sequence ID" value="QJD97425.1"/>
    <property type="molecule type" value="Genomic_DNA"/>
</dbReference>
<evidence type="ECO:0000256" key="4">
    <source>
        <dbReference type="ARBA" id="ARBA00022801"/>
    </source>
</evidence>
<dbReference type="InterPro" id="IPR000834">
    <property type="entry name" value="Peptidase_M14"/>
</dbReference>
<comment type="cofactor">
    <cofactor evidence="1">
        <name>Zn(2+)</name>
        <dbReference type="ChEBI" id="CHEBI:29105"/>
    </cofactor>
</comment>
<comment type="similarity">
    <text evidence="2">Belongs to the peptidase M14 family.</text>
</comment>
<dbReference type="GO" id="GO:0005615">
    <property type="term" value="C:extracellular space"/>
    <property type="evidence" value="ECO:0007669"/>
    <property type="project" value="TreeGrafter"/>
</dbReference>
<dbReference type="PANTHER" id="PTHR11705">
    <property type="entry name" value="PROTEASE FAMILY M14 CARBOXYPEPTIDASE A,B"/>
    <property type="match status" value="1"/>
</dbReference>
<protein>
    <submittedName>
        <fullName evidence="9">Peptidase</fullName>
    </submittedName>
</protein>
<gene>
    <name evidence="9" type="ORF">HH214_16880</name>
</gene>
<dbReference type="GO" id="GO:0004181">
    <property type="term" value="F:metallocarboxypeptidase activity"/>
    <property type="evidence" value="ECO:0007669"/>
    <property type="project" value="InterPro"/>
</dbReference>
<dbReference type="KEGG" id="mrob:HH214_16880"/>
<dbReference type="SUPFAM" id="SSF53187">
    <property type="entry name" value="Zn-dependent exopeptidases"/>
    <property type="match status" value="1"/>
</dbReference>
<dbReference type="Proteomes" id="UP000503278">
    <property type="component" value="Chromosome"/>
</dbReference>
<feature type="signal peptide" evidence="7">
    <location>
        <begin position="1"/>
        <end position="22"/>
    </location>
</feature>
<keyword evidence="5" id="KW-0862">Zinc</keyword>
<dbReference type="SMART" id="SM00631">
    <property type="entry name" value="Zn_pept"/>
    <property type="match status" value="1"/>
</dbReference>
<proteinExistence type="inferred from homology"/>
<evidence type="ECO:0000259" key="8">
    <source>
        <dbReference type="SMART" id="SM00631"/>
    </source>
</evidence>
<evidence type="ECO:0000256" key="5">
    <source>
        <dbReference type="ARBA" id="ARBA00022833"/>
    </source>
</evidence>
<evidence type="ECO:0000256" key="3">
    <source>
        <dbReference type="ARBA" id="ARBA00022670"/>
    </source>
</evidence>
<feature type="chain" id="PRO_5029590306" evidence="7">
    <location>
        <begin position="23"/>
        <end position="928"/>
    </location>
</feature>
<evidence type="ECO:0000313" key="9">
    <source>
        <dbReference type="EMBL" id="QJD97425.1"/>
    </source>
</evidence>
<reference evidence="9 10" key="1">
    <citation type="submission" date="2020-04" db="EMBL/GenBank/DDBJ databases">
        <title>Genome sequencing of novel species.</title>
        <authorList>
            <person name="Heo J."/>
            <person name="Kim S.-J."/>
            <person name="Kim J.-S."/>
            <person name="Hong S.-B."/>
            <person name="Kwon S.-W."/>
        </authorList>
    </citation>
    <scope>NUCLEOTIDE SEQUENCE [LARGE SCALE GENOMIC DNA]</scope>
    <source>
        <strain evidence="9 10">F39-2</strain>
    </source>
</reference>
<keyword evidence="4" id="KW-0378">Hydrolase</keyword>
<dbReference type="RefSeq" id="WP_169609581.1">
    <property type="nucleotide sequence ID" value="NZ_CP051682.1"/>
</dbReference>
<keyword evidence="7" id="KW-0732">Signal</keyword>
<accession>A0A7L5E2R9</accession>
<organism evidence="9 10">
    <name type="scientific">Mucilaginibacter robiniae</name>
    <dbReference type="NCBI Taxonomy" id="2728022"/>
    <lineage>
        <taxon>Bacteria</taxon>
        <taxon>Pseudomonadati</taxon>
        <taxon>Bacteroidota</taxon>
        <taxon>Sphingobacteriia</taxon>
        <taxon>Sphingobacteriales</taxon>
        <taxon>Sphingobacteriaceae</taxon>
        <taxon>Mucilaginibacter</taxon>
    </lineage>
</organism>
<dbReference type="CDD" id="cd06240">
    <property type="entry name" value="M14-like"/>
    <property type="match status" value="1"/>
</dbReference>
<keyword evidence="6" id="KW-0482">Metalloprotease</keyword>
<dbReference type="Pfam" id="PF00246">
    <property type="entry name" value="Peptidase_M14"/>
    <property type="match status" value="1"/>
</dbReference>
<evidence type="ECO:0000256" key="7">
    <source>
        <dbReference type="SAM" id="SignalP"/>
    </source>
</evidence>
<sequence>MKRKFTSSLAVAAFLLLATAQAQTVPSPKEHFGFDIGDDYQLANYSQTEAYFKKLSASNRTKLVDIGLTEEGRHQFMLIVSSPENIKNLDKYKAISRKLALAEGLTEQQAHDLAAQGKAVVWIDGGLHASETVGAHQLIQTAYDLVSRNDPETMNILNNSIILMVHANPDGQELVSNWYMRESDPKKRNMNVPRLWEKYIGHDNNRDFYMMNMKETQNITRQQFLEWYPQIVYNHHQAGPAGSVVAGPPYRDPFNYVYDPLLITSLDGVGAAMISRLNAEGKPGYTERNGTEFSTWWNGGLRTTTYFHNMVGLLTEIIGSPTPSEIPLVPNRLLPSSNTPFPVTPQPWHFKQSIDYSVSLNYAVLNYAVRQRDLLLYNMYRMAENSIERGSHDNWTLSPKMVDSINNAYKADAGNAEAGMNGGGNGAVTVGGRGGNIPVKYYTQVLKDPTLRDARGYIISADQHDFPTAVKFINTLVRAGVRVEIATSPFKINSKSYPAGSYIVKTDQAFRPHVMDMFEPQDHPNDFLYPGGPPIRPYDNAGWTLAYQMGVRFDRVLDGFDGPFKKLPYGELQNPPALLVPVISKGGYVLGPDVNNAFILVNDLLKAGAPIYRVPNGVKGVEDGGPGAFYIPYSAAAKSTLAMDAHLGVKVGSTTKAPKGGIKLSASRIALWDTYGGSINSGWIRWMMEQYHFPFHVIYPQEIDAGNLKSKYDVILFVNGAIPAMSNAGNRFGNGGPSRNIASADLPQEFRSWTGRITAEKSIPQLKAFLEAGGNIVTMGSSANLAYQLNLPVQNALVEAGNNGTSRPLSGDKFYIPGSVLQVSVANNEPAAWGMAPQTDVLFDNSPVFKLDADAASKGVKPLATYTLDRPLRSGWAWGQKYLKNNVAAFEASVGSGKLYVFGPEITFRAQSHGTFRFLFNELYAKSK</sequence>
<evidence type="ECO:0000256" key="2">
    <source>
        <dbReference type="ARBA" id="ARBA00005988"/>
    </source>
</evidence>
<dbReference type="GO" id="GO:0006508">
    <property type="term" value="P:proteolysis"/>
    <property type="evidence" value="ECO:0007669"/>
    <property type="project" value="UniProtKB-KW"/>
</dbReference>
<evidence type="ECO:0000256" key="6">
    <source>
        <dbReference type="ARBA" id="ARBA00023049"/>
    </source>
</evidence>
<keyword evidence="3" id="KW-0645">Protease</keyword>
<feature type="domain" description="Peptidase M14" evidence="8">
    <location>
        <begin position="42"/>
        <end position="316"/>
    </location>
</feature>
<keyword evidence="10" id="KW-1185">Reference proteome</keyword>
<dbReference type="AlphaFoldDB" id="A0A7L5E2R9"/>
<dbReference type="Gene3D" id="3.40.630.10">
    <property type="entry name" value="Zn peptidases"/>
    <property type="match status" value="1"/>
</dbReference>